<dbReference type="PANTHER" id="PTHR30032:SF8">
    <property type="entry name" value="GERMINATION-SPECIFIC N-ACETYLMURAMOYL-L-ALANINE AMIDASE"/>
    <property type="match status" value="1"/>
</dbReference>
<dbReference type="eggNOG" id="COG2247">
    <property type="taxonomic scope" value="Bacteria"/>
</dbReference>
<keyword evidence="4" id="KW-1185">Reference proteome</keyword>
<accession>A5N1W9</accession>
<dbReference type="EMBL" id="CP000673">
    <property type="protein sequence ID" value="EDK35115.1"/>
    <property type="molecule type" value="Genomic_DNA"/>
</dbReference>
<dbReference type="KEGG" id="ckl:CKL_3107"/>
<evidence type="ECO:0000256" key="1">
    <source>
        <dbReference type="ARBA" id="ARBA00022729"/>
    </source>
</evidence>
<feature type="chain" id="PRO_5039425803" evidence="2">
    <location>
        <begin position="26"/>
        <end position="1313"/>
    </location>
</feature>
<feature type="signal peptide" evidence="2">
    <location>
        <begin position="1"/>
        <end position="25"/>
    </location>
</feature>
<dbReference type="InterPro" id="IPR007253">
    <property type="entry name" value="Cell_wall-bd_2"/>
</dbReference>
<dbReference type="Proteomes" id="UP000002411">
    <property type="component" value="Chromosome"/>
</dbReference>
<evidence type="ECO:0000256" key="2">
    <source>
        <dbReference type="SAM" id="SignalP"/>
    </source>
</evidence>
<reference evidence="3 4" key="1">
    <citation type="journal article" date="2008" name="Proc. Natl. Acad. Sci. U.S.A.">
        <title>The genome of Clostridium kluyveri, a strict anaerobe with unique metabolic features.</title>
        <authorList>
            <person name="Seedorf H."/>
            <person name="Fricke W.F."/>
            <person name="Veith B."/>
            <person name="Brueggemann H."/>
            <person name="Liesegang H."/>
            <person name="Strittmatter A."/>
            <person name="Miethke M."/>
            <person name="Buckel W."/>
            <person name="Hinderberger J."/>
            <person name="Li F."/>
            <person name="Hagemeier C."/>
            <person name="Thauer R.K."/>
            <person name="Gottschalk G."/>
        </authorList>
    </citation>
    <scope>NUCLEOTIDE SEQUENCE [LARGE SCALE GENOMIC DNA]</scope>
    <source>
        <strain evidence="4">ATCC 8527 / DSM 555 / NCIMB 10680</strain>
    </source>
</reference>
<evidence type="ECO:0000313" key="4">
    <source>
        <dbReference type="Proteomes" id="UP000002411"/>
    </source>
</evidence>
<evidence type="ECO:0000313" key="3">
    <source>
        <dbReference type="EMBL" id="EDK35115.1"/>
    </source>
</evidence>
<dbReference type="InterPro" id="IPR014755">
    <property type="entry name" value="Cu-Rt/internalin_Ig-like"/>
</dbReference>
<dbReference type="RefSeq" id="WP_012103450.1">
    <property type="nucleotide sequence ID" value="NC_009706.1"/>
</dbReference>
<dbReference type="Pfam" id="PF04122">
    <property type="entry name" value="CW_binding_2"/>
    <property type="match status" value="3"/>
</dbReference>
<gene>
    <name evidence="3" type="ordered locus">CKL_3107</name>
</gene>
<dbReference type="Gene3D" id="2.60.40.1220">
    <property type="match status" value="5"/>
</dbReference>
<proteinExistence type="predicted"/>
<keyword evidence="1 2" id="KW-0732">Signal</keyword>
<dbReference type="InterPro" id="IPR051922">
    <property type="entry name" value="Bact_Sporulation_Assoc"/>
</dbReference>
<protein>
    <submittedName>
        <fullName evidence="3">Uncharacterized protein</fullName>
    </submittedName>
</protein>
<name>A5N1W9_CLOK5</name>
<dbReference type="STRING" id="431943.CKL_3107"/>
<dbReference type="Gene3D" id="3.40.50.12090">
    <property type="match status" value="1"/>
</dbReference>
<sequence length="1313" mass="139099">MSKKGTKALASAALMSLVLTTALSAGPVKAASASISRTSGADRYATAAQVAKSNWTTTDNVVLVSGEGYADSVSASALAKKLDAPILLTTPDTLSSDAESAIEQLKPKNIYVIGGNASISQSIRNNLKTDYNLVELGGANRYETNVAVAEKLVELGVSASDVLVVGGEGFSDALSVAPVAAAKGQILLLANNNESSIQSVIKFVKDNSSKVTVVGTKNVINDAIYNALGASTRVDGGTDRFATNLNVLNEFADSLENDKLYVANASPATPDNLYADALVASALAGKYTAPLVLVDKDTSDATDNAKDYIEGVYKDNSSVNINVIGGTGVISDTLYGEIAKIIGQDGGDVTPEVSSINTVGLRQIKIVFSQEVDSDTAEDESNYKVDGTTLVDGEDVAVLQDDNKTVLITLKDARKQSDVVEVTVKKGILNADKASTIPEFTEEVTFNDTTAPSVDSVDVRGNNKITVEFSEPVNVGSNENGSGAYSKFKINDKNLSAYGLNTSVDYTKAKDAVQDDDGDYWTNKLEFYFDSKIPTGNNTFKVSEGDESALEDAAGFPVAETTEDFNVDELSTTPEITSITANDDGKVYINFDRPMDAKTAVKLSYYEINNGDADITKAELKKDDTQVKLTVAGLNKGSNKLYIDDSVKDAYGNNIEEDTYESFELTEDSSKPFVTSVYALDDSTIRVRFSKDVDAKYGRNTSNYKLQDGDGTDVTSQIESIKVAGDTASSTSSTGSVFDLKLGKDDDGKQYKLTDSTYTITIKNIQDTASTPNVMDDYETTFDGSEDVNAEVVGVYRVGEENKVTLVFNKEMDSGTLNDEGSYEYVNKEGTTKTLPTSAKATASSDNKSVTIDLSDTSLTVDPDSTKSDEYKIKSIYATKVKDADGNTLQVGSYGGDVTVSETGAKVKANSLKVRYDGDDLKADVTFDLPIDSDKVYASDFTLNGIEADSASCDGKKITLTFESDDNDSSDPTTNINKIKAKGVEAVLAIKENSETKDVTGQSVTTGGTVKPYFYEAAPRTIVDDIKNSKTWTAEAGTNAVVKVVFDTPIDVNSVKAGDFTFSIDGTNADADRADVVADANGVNNTVRFTFDTTESKKFAKGDTITVKPVASPGIATVKDGNGKNAYYEPTNTDNKGVKIQITEGNPDTVAPTLTQGSTKTIAEGSAINLTEYFSDNETAATSLTYKLEDGTTISDPTEYSPAAGTYKITATDAAGLTSPTFTLTVSTSSTTVDWVTAPSYKGVTTTIAGKVDTTKVTSVKAVVDGTPTDVTIGSDGTFSYDVSGIAMGTKVTIKAYDSNNNEVNSADVTRGL</sequence>
<dbReference type="HOGENOM" id="CLU_274036_0_0_9"/>
<organism evidence="3 4">
    <name type="scientific">Clostridium kluyveri (strain ATCC 8527 / DSM 555 / NBRC 12016 / NCIMB 10680 / K1)</name>
    <dbReference type="NCBI Taxonomy" id="431943"/>
    <lineage>
        <taxon>Bacteria</taxon>
        <taxon>Bacillati</taxon>
        <taxon>Bacillota</taxon>
        <taxon>Clostridia</taxon>
        <taxon>Eubacteriales</taxon>
        <taxon>Clostridiaceae</taxon>
        <taxon>Clostridium</taxon>
    </lineage>
</organism>
<dbReference type="PANTHER" id="PTHR30032">
    <property type="entry name" value="N-ACETYLMURAMOYL-L-ALANINE AMIDASE-RELATED"/>
    <property type="match status" value="1"/>
</dbReference>